<feature type="region of interest" description="Disordered" evidence="1">
    <location>
        <begin position="34"/>
        <end position="55"/>
    </location>
</feature>
<gene>
    <name evidence="2" type="ORF">KI387_040173</name>
</gene>
<dbReference type="AlphaFoldDB" id="A0AA38CAY5"/>
<dbReference type="EMBL" id="JAHRHJ020000011">
    <property type="protein sequence ID" value="KAH9296585.1"/>
    <property type="molecule type" value="Genomic_DNA"/>
</dbReference>
<dbReference type="Proteomes" id="UP000824469">
    <property type="component" value="Unassembled WGS sequence"/>
</dbReference>
<evidence type="ECO:0000313" key="2">
    <source>
        <dbReference type="EMBL" id="KAH9296585.1"/>
    </source>
</evidence>
<reference evidence="2 3" key="1">
    <citation type="journal article" date="2021" name="Nat. Plants">
        <title>The Taxus genome provides insights into paclitaxel biosynthesis.</title>
        <authorList>
            <person name="Xiong X."/>
            <person name="Gou J."/>
            <person name="Liao Q."/>
            <person name="Li Y."/>
            <person name="Zhou Q."/>
            <person name="Bi G."/>
            <person name="Li C."/>
            <person name="Du R."/>
            <person name="Wang X."/>
            <person name="Sun T."/>
            <person name="Guo L."/>
            <person name="Liang H."/>
            <person name="Lu P."/>
            <person name="Wu Y."/>
            <person name="Zhang Z."/>
            <person name="Ro D.K."/>
            <person name="Shang Y."/>
            <person name="Huang S."/>
            <person name="Yan J."/>
        </authorList>
    </citation>
    <scope>NUCLEOTIDE SEQUENCE [LARGE SCALE GENOMIC DNA]</scope>
    <source>
        <strain evidence="2">Ta-2019</strain>
    </source>
</reference>
<name>A0AA38CAY5_TAXCH</name>
<evidence type="ECO:0000313" key="3">
    <source>
        <dbReference type="Proteomes" id="UP000824469"/>
    </source>
</evidence>
<keyword evidence="3" id="KW-1185">Reference proteome</keyword>
<evidence type="ECO:0000256" key="1">
    <source>
        <dbReference type="SAM" id="MobiDB-lite"/>
    </source>
</evidence>
<comment type="caution">
    <text evidence="2">The sequence shown here is derived from an EMBL/GenBank/DDBJ whole genome shotgun (WGS) entry which is preliminary data.</text>
</comment>
<feature type="non-terminal residue" evidence="2">
    <location>
        <position position="55"/>
    </location>
</feature>
<proteinExistence type="predicted"/>
<accession>A0AA38CAY5</accession>
<protein>
    <submittedName>
        <fullName evidence="2">Uncharacterized protein</fullName>
    </submittedName>
</protein>
<sequence>MASSERSHILTHIVWRVQGASEPRCRVRVRPLVHRGQLHEAGPSGARPSARSTEG</sequence>
<organism evidence="2 3">
    <name type="scientific">Taxus chinensis</name>
    <name type="common">Chinese yew</name>
    <name type="synonym">Taxus wallichiana var. chinensis</name>
    <dbReference type="NCBI Taxonomy" id="29808"/>
    <lineage>
        <taxon>Eukaryota</taxon>
        <taxon>Viridiplantae</taxon>
        <taxon>Streptophyta</taxon>
        <taxon>Embryophyta</taxon>
        <taxon>Tracheophyta</taxon>
        <taxon>Spermatophyta</taxon>
        <taxon>Pinopsida</taxon>
        <taxon>Pinidae</taxon>
        <taxon>Conifers II</taxon>
        <taxon>Cupressales</taxon>
        <taxon>Taxaceae</taxon>
        <taxon>Taxus</taxon>
    </lineage>
</organism>